<dbReference type="SUPFAM" id="SSF48498">
    <property type="entry name" value="Tetracyclin repressor-like, C-terminal domain"/>
    <property type="match status" value="1"/>
</dbReference>
<dbReference type="PANTHER" id="PTHR47506:SF1">
    <property type="entry name" value="HTH-TYPE TRANSCRIPTIONAL REGULATOR YJDC"/>
    <property type="match status" value="1"/>
</dbReference>
<comment type="caution">
    <text evidence="6">The sequence shown here is derived from an EMBL/GenBank/DDBJ whole genome shotgun (WGS) entry which is preliminary data.</text>
</comment>
<organism evidence="6 7">
    <name type="scientific">Clostridium moutaii</name>
    <dbReference type="NCBI Taxonomy" id="3240932"/>
    <lineage>
        <taxon>Bacteria</taxon>
        <taxon>Bacillati</taxon>
        <taxon>Bacillota</taxon>
        <taxon>Clostridia</taxon>
        <taxon>Eubacteriales</taxon>
        <taxon>Clostridiaceae</taxon>
        <taxon>Clostridium</taxon>
    </lineage>
</organism>
<evidence type="ECO:0000313" key="7">
    <source>
        <dbReference type="Proteomes" id="UP001564657"/>
    </source>
</evidence>
<dbReference type="PANTHER" id="PTHR47506">
    <property type="entry name" value="TRANSCRIPTIONAL REGULATORY PROTEIN"/>
    <property type="match status" value="1"/>
</dbReference>
<dbReference type="InterPro" id="IPR036271">
    <property type="entry name" value="Tet_transcr_reg_TetR-rel_C_sf"/>
</dbReference>
<keyword evidence="7" id="KW-1185">Reference proteome</keyword>
<feature type="DNA-binding region" description="H-T-H motif" evidence="4">
    <location>
        <begin position="23"/>
        <end position="42"/>
    </location>
</feature>
<reference evidence="6 7" key="1">
    <citation type="submission" date="2024-08" db="EMBL/GenBank/DDBJ databases">
        <title>Clostridium lapicellarii sp. nov., and Clostridium renhuaiense sp. nov., two species isolated from the mud in a fermentation cellar used for producing sauce-flavour Chinese liquors.</title>
        <authorList>
            <person name="Yang F."/>
            <person name="Wang H."/>
            <person name="Chen L.Q."/>
            <person name="Zhou N."/>
            <person name="Lu J.J."/>
            <person name="Pu X.X."/>
            <person name="Wan B."/>
            <person name="Wang L."/>
            <person name="Liu S.J."/>
        </authorList>
    </citation>
    <scope>NUCLEOTIDE SEQUENCE [LARGE SCALE GENOMIC DNA]</scope>
    <source>
        <strain evidence="6 7">MT-5</strain>
    </source>
</reference>
<dbReference type="InterPro" id="IPR001647">
    <property type="entry name" value="HTH_TetR"/>
</dbReference>
<evidence type="ECO:0000256" key="4">
    <source>
        <dbReference type="PROSITE-ProRule" id="PRU00335"/>
    </source>
</evidence>
<evidence type="ECO:0000256" key="3">
    <source>
        <dbReference type="ARBA" id="ARBA00023163"/>
    </source>
</evidence>
<protein>
    <submittedName>
        <fullName evidence="6">TetR/AcrR family transcriptional regulator</fullName>
    </submittedName>
</protein>
<dbReference type="InterPro" id="IPR009057">
    <property type="entry name" value="Homeodomain-like_sf"/>
</dbReference>
<keyword evidence="1" id="KW-0805">Transcription regulation</keyword>
<dbReference type="SUPFAM" id="SSF46689">
    <property type="entry name" value="Homeodomain-like"/>
    <property type="match status" value="1"/>
</dbReference>
<dbReference type="Gene3D" id="1.10.357.10">
    <property type="entry name" value="Tetracycline Repressor, domain 2"/>
    <property type="match status" value="1"/>
</dbReference>
<dbReference type="Pfam" id="PF00440">
    <property type="entry name" value="TetR_N"/>
    <property type="match status" value="1"/>
</dbReference>
<dbReference type="Proteomes" id="UP001564657">
    <property type="component" value="Unassembled WGS sequence"/>
</dbReference>
<dbReference type="PROSITE" id="PS50977">
    <property type="entry name" value="HTH_TETR_2"/>
    <property type="match status" value="1"/>
</dbReference>
<proteinExistence type="predicted"/>
<keyword evidence="3" id="KW-0804">Transcription</keyword>
<dbReference type="EMBL" id="JBGEWD010000024">
    <property type="protein sequence ID" value="MEY8001748.1"/>
    <property type="molecule type" value="Genomic_DNA"/>
</dbReference>
<dbReference type="RefSeq" id="WP_369705641.1">
    <property type="nucleotide sequence ID" value="NZ_JBGEWD010000024.1"/>
</dbReference>
<evidence type="ECO:0000256" key="2">
    <source>
        <dbReference type="ARBA" id="ARBA00023125"/>
    </source>
</evidence>
<accession>A0ABV4BSI4</accession>
<sequence>MTIDKIKLEAMKLFAVHGYEKTSMQLIANNVGIKKASLYAHFKGKEDIFFSIVNDCIKNNKEELKILSKQLKSMKTIEQKLYAVFCHISLYPTEKNKDIEFNFFKRNMFFPPEELKDVLHQKLNSYEEELYSLILGIINKGLSYGELKTDNNAEDLLKAFMCTADGVMLQIHYYSVKEFFNIGKSVWKVFWNGIGASDRREHKK</sequence>
<keyword evidence="2 4" id="KW-0238">DNA-binding</keyword>
<feature type="domain" description="HTH tetR-type" evidence="5">
    <location>
        <begin position="1"/>
        <end position="60"/>
    </location>
</feature>
<gene>
    <name evidence="6" type="ORF">AB8U03_16395</name>
</gene>
<evidence type="ECO:0000259" key="5">
    <source>
        <dbReference type="PROSITE" id="PS50977"/>
    </source>
</evidence>
<dbReference type="PRINTS" id="PR00455">
    <property type="entry name" value="HTHTETR"/>
</dbReference>
<evidence type="ECO:0000313" key="6">
    <source>
        <dbReference type="EMBL" id="MEY8001748.1"/>
    </source>
</evidence>
<dbReference type="Gene3D" id="1.10.10.60">
    <property type="entry name" value="Homeodomain-like"/>
    <property type="match status" value="1"/>
</dbReference>
<evidence type="ECO:0000256" key="1">
    <source>
        <dbReference type="ARBA" id="ARBA00023015"/>
    </source>
</evidence>
<name>A0ABV4BSI4_9CLOT</name>